<comment type="similarity">
    <text evidence="2 9">Belongs to the complex I NDUFA8 subunit family.</text>
</comment>
<comment type="subcellular location">
    <subcellularLocation>
        <location evidence="9">Mitochondrion inner membrane</location>
    </subcellularLocation>
</comment>
<dbReference type="PANTHER" id="PTHR13344">
    <property type="entry name" value="NADH-UBIQUINONE OXIDOREDUCTASE"/>
    <property type="match status" value="1"/>
</dbReference>
<evidence type="ECO:0000256" key="9">
    <source>
        <dbReference type="PIRNR" id="PIRNR017016"/>
    </source>
</evidence>
<keyword evidence="12" id="KW-1185">Reference proteome</keyword>
<dbReference type="EMBL" id="AJWK01029175">
    <property type="status" value="NOT_ANNOTATED_CDS"/>
    <property type="molecule type" value="Genomic_DNA"/>
</dbReference>
<keyword evidence="9" id="KW-0999">Mitochondrion inner membrane</keyword>
<keyword evidence="6 9" id="KW-0249">Electron transport</keyword>
<evidence type="ECO:0000313" key="11">
    <source>
        <dbReference type="EnsemblMetazoa" id="LLOJ008603-PA"/>
    </source>
</evidence>
<keyword evidence="5" id="KW-0677">Repeat</keyword>
<dbReference type="GeneID" id="129791996"/>
<protein>
    <recommendedName>
        <fullName evidence="9">NADH dehydrogenase [ubiquinone] 1 alpha subcomplex subunit 8</fullName>
    </recommendedName>
</protein>
<proteinExistence type="inferred from homology"/>
<dbReference type="PANTHER" id="PTHR13344:SF0">
    <property type="entry name" value="NADH DEHYDROGENASE [UBIQUINONE] 1 ALPHA SUBCOMPLEX SUBUNIT 8"/>
    <property type="match status" value="1"/>
</dbReference>
<dbReference type="PROSITE" id="PS51808">
    <property type="entry name" value="CHCH"/>
    <property type="match status" value="1"/>
</dbReference>
<dbReference type="Proteomes" id="UP000092461">
    <property type="component" value="Unassembled WGS sequence"/>
</dbReference>
<evidence type="ECO:0000256" key="3">
    <source>
        <dbReference type="ARBA" id="ARBA00022448"/>
    </source>
</evidence>
<comment type="function">
    <text evidence="1 9">Accessory subunit of the mitochondrial membrane respiratory chain NADH dehydrogenase (Complex I), that is believed not to be involved in catalysis. Complex I functions in the transfer of electrons from NADH to the respiratory chain. The immediate electron acceptor for the enzyme is believed to be ubiquinone.</text>
</comment>
<keyword evidence="10" id="KW-0830">Ubiquinone</keyword>
<evidence type="ECO:0000313" key="12">
    <source>
        <dbReference type="Proteomes" id="UP000092461"/>
    </source>
</evidence>
<reference evidence="11" key="3">
    <citation type="submission" date="2020-05" db="UniProtKB">
        <authorList>
            <consortium name="EnsemblMetazoa"/>
        </authorList>
    </citation>
    <scope>IDENTIFICATION</scope>
    <source>
        <strain evidence="11">Jacobina</strain>
    </source>
</reference>
<dbReference type="GO" id="GO:0006120">
    <property type="term" value="P:mitochondrial electron transport, NADH to ubiquinone"/>
    <property type="evidence" value="ECO:0007669"/>
    <property type="project" value="InterPro"/>
</dbReference>
<evidence type="ECO:0000256" key="1">
    <source>
        <dbReference type="ARBA" id="ARBA00003195"/>
    </source>
</evidence>
<evidence type="ECO:0000256" key="6">
    <source>
        <dbReference type="ARBA" id="ARBA00022982"/>
    </source>
</evidence>
<dbReference type="KEGG" id="lll:129791996"/>
<sequence length="175" mass="20139">MVVTHKIDLPTEEELTVQEVNLSGPALKAGAFHLGKYCEFQNNEFMLCCEELQDPRKCIKEGKAVTNCALEFFRKVKKSCHEEFTQYANCLDKSSQDCAMKPCRKTQGVFDKCMLDNMQIERPHYGYFCRARIHDSERPAPPKKEKVVYPDATPGLPDDYPRTPAKYGSRFIFLE</sequence>
<organism evidence="11 12">
    <name type="scientific">Lutzomyia longipalpis</name>
    <name type="common">Sand fly</name>
    <dbReference type="NCBI Taxonomy" id="7200"/>
    <lineage>
        <taxon>Eukaryota</taxon>
        <taxon>Metazoa</taxon>
        <taxon>Ecdysozoa</taxon>
        <taxon>Arthropoda</taxon>
        <taxon>Hexapoda</taxon>
        <taxon>Insecta</taxon>
        <taxon>Pterygota</taxon>
        <taxon>Neoptera</taxon>
        <taxon>Endopterygota</taxon>
        <taxon>Diptera</taxon>
        <taxon>Nematocera</taxon>
        <taxon>Psychodoidea</taxon>
        <taxon>Psychodidae</taxon>
        <taxon>Lutzomyia</taxon>
        <taxon>Lutzomyia</taxon>
    </lineage>
</organism>
<dbReference type="InterPro" id="IPR016680">
    <property type="entry name" value="NDUFA8"/>
</dbReference>
<keyword evidence="3 9" id="KW-0813">Transport</keyword>
<keyword evidence="8" id="KW-1015">Disulfide bond</keyword>
<evidence type="ECO:0000256" key="2">
    <source>
        <dbReference type="ARBA" id="ARBA00010705"/>
    </source>
</evidence>
<evidence type="ECO:0000256" key="8">
    <source>
        <dbReference type="ARBA" id="ARBA00023157"/>
    </source>
</evidence>
<dbReference type="VEuPathDB" id="VectorBase:LLONM1_004873"/>
<evidence type="ECO:0000256" key="5">
    <source>
        <dbReference type="ARBA" id="ARBA00022737"/>
    </source>
</evidence>
<dbReference type="RefSeq" id="XP_055686681.1">
    <property type="nucleotide sequence ID" value="XM_055830706.1"/>
</dbReference>
<evidence type="ECO:0000256" key="7">
    <source>
        <dbReference type="ARBA" id="ARBA00023128"/>
    </source>
</evidence>
<accession>A0A1B0CUG8</accession>
<keyword evidence="4 9" id="KW-0679">Respiratory chain</keyword>
<evidence type="ECO:0000313" key="10">
    <source>
        <dbReference type="EMBL" id="MBC1178446.1"/>
    </source>
</evidence>
<dbReference type="PIRSF" id="PIRSF017016">
    <property type="entry name" value="NDUA8"/>
    <property type="match status" value="1"/>
</dbReference>
<keyword evidence="9" id="KW-0472">Membrane</keyword>
<evidence type="ECO:0000256" key="4">
    <source>
        <dbReference type="ARBA" id="ARBA00022660"/>
    </source>
</evidence>
<reference evidence="10" key="2">
    <citation type="journal article" date="2020" name="BMC">
        <title>Leishmania infection induces a limited differential gene expression in the sand fly midgut.</title>
        <authorList>
            <person name="Coutinho-Abreu I.V."/>
            <person name="Serafim T.D."/>
            <person name="Meneses C."/>
            <person name="Kamhawi S."/>
            <person name="Oliveira F."/>
            <person name="Valenzuela J.G."/>
        </authorList>
    </citation>
    <scope>NUCLEOTIDE SEQUENCE</scope>
    <source>
        <strain evidence="10">Jacobina</strain>
        <tissue evidence="10">Midgut</tissue>
    </source>
</reference>
<dbReference type="EMBL" id="GITU01009743">
    <property type="protein sequence ID" value="MBC1178446.1"/>
    <property type="molecule type" value="Transcribed_RNA"/>
</dbReference>
<dbReference type="GO" id="GO:0005743">
    <property type="term" value="C:mitochondrial inner membrane"/>
    <property type="evidence" value="ECO:0007669"/>
    <property type="project" value="UniProtKB-SubCell"/>
</dbReference>
<dbReference type="AlphaFoldDB" id="A0A1B0CUG8"/>
<dbReference type="EnsemblMetazoa" id="LLOJ008603-RA">
    <property type="protein sequence ID" value="LLOJ008603-PA"/>
    <property type="gene ID" value="LLOJ008603"/>
</dbReference>
<keyword evidence="7 9" id="KW-0496">Mitochondrion</keyword>
<dbReference type="VEuPathDB" id="VectorBase:LLOJ008603"/>
<dbReference type="CTD" id="37946"/>
<name>A0A1B0CUG8_LUTLO</name>
<reference evidence="12" key="1">
    <citation type="submission" date="2012-05" db="EMBL/GenBank/DDBJ databases">
        <title>Whole Genome Assembly of Lutzomyia longipalpis.</title>
        <authorList>
            <person name="Richards S."/>
            <person name="Qu C."/>
            <person name="Dillon R."/>
            <person name="Worley K."/>
            <person name="Scherer S."/>
            <person name="Batterton M."/>
            <person name="Taylor A."/>
            <person name="Hawes A."/>
            <person name="Hernandez B."/>
            <person name="Kovar C."/>
            <person name="Mandapat C."/>
            <person name="Pham C."/>
            <person name="Qu C."/>
            <person name="Jing C."/>
            <person name="Bess C."/>
            <person name="Bandaranaike D."/>
            <person name="Ngo D."/>
            <person name="Ongeri F."/>
            <person name="Arias F."/>
            <person name="Lara F."/>
            <person name="Weissenberger G."/>
            <person name="Kamau G."/>
            <person name="Han H."/>
            <person name="Shen H."/>
            <person name="Dinh H."/>
            <person name="Khalil I."/>
            <person name="Jones J."/>
            <person name="Shafer J."/>
            <person name="Jayaseelan J."/>
            <person name="Quiroz J."/>
            <person name="Blankenburg K."/>
            <person name="Nguyen L."/>
            <person name="Jackson L."/>
            <person name="Francisco L."/>
            <person name="Tang L.-Y."/>
            <person name="Pu L.-L."/>
            <person name="Perales L."/>
            <person name="Lorensuhewa L."/>
            <person name="Munidasa M."/>
            <person name="Coyle M."/>
            <person name="Taylor M."/>
            <person name="Puazo M."/>
            <person name="Firestine M."/>
            <person name="Scheel M."/>
            <person name="Javaid M."/>
            <person name="Wang M."/>
            <person name="Li M."/>
            <person name="Tabassum N."/>
            <person name="Saada N."/>
            <person name="Osuji N."/>
            <person name="Aqrawi P."/>
            <person name="Fu Q."/>
            <person name="Thornton R."/>
            <person name="Raj R."/>
            <person name="Goodspeed R."/>
            <person name="Mata R."/>
            <person name="Najjar R."/>
            <person name="Gubbala S."/>
            <person name="Lee S."/>
            <person name="Denson S."/>
            <person name="Patil S."/>
            <person name="Macmil S."/>
            <person name="Qi S."/>
            <person name="Matskevitch T."/>
            <person name="Palculict T."/>
            <person name="Mathew T."/>
            <person name="Vee V."/>
            <person name="Velamala V."/>
            <person name="Korchina V."/>
            <person name="Cai W."/>
            <person name="Liu W."/>
            <person name="Dai W."/>
            <person name="Zou X."/>
            <person name="Zhu Y."/>
            <person name="Zhang Y."/>
            <person name="Wu Y.-Q."/>
            <person name="Xin Y."/>
            <person name="Nazarath L."/>
            <person name="Kovar C."/>
            <person name="Han Y."/>
            <person name="Muzny D."/>
            <person name="Gibbs R."/>
        </authorList>
    </citation>
    <scope>NUCLEOTIDE SEQUENCE [LARGE SCALE GENOMIC DNA]</scope>
    <source>
        <strain evidence="12">Jacobina</strain>
    </source>
</reference>